<feature type="region of interest" description="Disordered" evidence="1">
    <location>
        <begin position="403"/>
        <end position="427"/>
    </location>
</feature>
<evidence type="ECO:0000313" key="3">
    <source>
        <dbReference type="Proteomes" id="UP001497392"/>
    </source>
</evidence>
<proteinExistence type="predicted"/>
<accession>A0ABP1FTA3</accession>
<keyword evidence="3" id="KW-1185">Reference proteome</keyword>
<name>A0ABP1FTA3_9CHLO</name>
<feature type="compositionally biased region" description="Basic and acidic residues" evidence="1">
    <location>
        <begin position="403"/>
        <end position="416"/>
    </location>
</feature>
<dbReference type="Gene3D" id="2.170.270.10">
    <property type="entry name" value="SET domain"/>
    <property type="match status" value="1"/>
</dbReference>
<dbReference type="Proteomes" id="UP001497392">
    <property type="component" value="Unassembled WGS sequence"/>
</dbReference>
<protein>
    <submittedName>
        <fullName evidence="2">G5610 protein</fullName>
    </submittedName>
</protein>
<gene>
    <name evidence="2" type="primary">g5610</name>
    <name evidence="2" type="ORF">VP750_LOCUS4802</name>
</gene>
<comment type="caution">
    <text evidence="2">The sequence shown here is derived from an EMBL/GenBank/DDBJ whole genome shotgun (WGS) entry which is preliminary data.</text>
</comment>
<evidence type="ECO:0000256" key="1">
    <source>
        <dbReference type="SAM" id="MobiDB-lite"/>
    </source>
</evidence>
<reference evidence="2 3" key="1">
    <citation type="submission" date="2024-06" db="EMBL/GenBank/DDBJ databases">
        <authorList>
            <person name="Kraege A."/>
            <person name="Thomma B."/>
        </authorList>
    </citation>
    <scope>NUCLEOTIDE SEQUENCE [LARGE SCALE GENOMIC DNA]</scope>
</reference>
<dbReference type="EMBL" id="CAXHTA020000008">
    <property type="protein sequence ID" value="CAL5223143.1"/>
    <property type="molecule type" value="Genomic_DNA"/>
</dbReference>
<dbReference type="InterPro" id="IPR046341">
    <property type="entry name" value="SET_dom_sf"/>
</dbReference>
<evidence type="ECO:0000313" key="2">
    <source>
        <dbReference type="EMBL" id="CAL5223143.1"/>
    </source>
</evidence>
<sequence length="462" mass="52176">MMPLHRAEVAPVALTTQPVRDIRKHRLSQRVSEGVREMARGKWSARKSCGGRLPTKAEQAGKASRVGIENRIKKARPPVFGMLGMDPPVPDNVDDPEEVTKQEDLVENIYTTEVLDEYERRCDEVDFEEEWDSGMIPEDFLSKIVGKDQAHTDALRDAVLDQIAHWLSLPPNEKRRWLDHIVETVVLDDMGHPPFRRFKELYEPLGLRTEERAVLYLKDLPEWRLVGEYTGVWDESENFSQRIEKDPMGLGVMKRDKVAAPSYTSDEASEEIQKALRTSWDMSLELDASKAHNRLALINDCANVPGYNNQPNAVLLGCEDSRTLQPHVFQFTACNVKAGQEALLDYGSAFHENMEDELRQAAEHPVLPSCLQRSRDMERLQKDKEKLQGAITELQRTIEALEKERPHPEAAGEGKRKAQQVEGAAKKVPKIEVPKGISVSSGAGTGQLVLQSECGDFDIHFK</sequence>
<organism evidence="2 3">
    <name type="scientific">Coccomyxa viridis</name>
    <dbReference type="NCBI Taxonomy" id="1274662"/>
    <lineage>
        <taxon>Eukaryota</taxon>
        <taxon>Viridiplantae</taxon>
        <taxon>Chlorophyta</taxon>
        <taxon>core chlorophytes</taxon>
        <taxon>Trebouxiophyceae</taxon>
        <taxon>Trebouxiophyceae incertae sedis</taxon>
        <taxon>Coccomyxaceae</taxon>
        <taxon>Coccomyxa</taxon>
    </lineage>
</organism>